<feature type="region of interest" description="Disordered" evidence="1">
    <location>
        <begin position="1"/>
        <end position="50"/>
    </location>
</feature>
<proteinExistence type="predicted"/>
<evidence type="ECO:0000313" key="2">
    <source>
        <dbReference type="EMBL" id="CAE6430492.1"/>
    </source>
</evidence>
<feature type="compositionally biased region" description="Low complexity" evidence="1">
    <location>
        <begin position="235"/>
        <end position="247"/>
    </location>
</feature>
<feature type="compositionally biased region" description="Polar residues" evidence="1">
    <location>
        <begin position="211"/>
        <end position="223"/>
    </location>
</feature>
<dbReference type="Proteomes" id="UP000663853">
    <property type="component" value="Unassembled WGS sequence"/>
</dbReference>
<organism evidence="2 3">
    <name type="scientific">Rhizoctonia solani</name>
    <dbReference type="NCBI Taxonomy" id="456999"/>
    <lineage>
        <taxon>Eukaryota</taxon>
        <taxon>Fungi</taxon>
        <taxon>Dikarya</taxon>
        <taxon>Basidiomycota</taxon>
        <taxon>Agaricomycotina</taxon>
        <taxon>Agaricomycetes</taxon>
        <taxon>Cantharellales</taxon>
        <taxon>Ceratobasidiaceae</taxon>
        <taxon>Rhizoctonia</taxon>
    </lineage>
</organism>
<feature type="compositionally biased region" description="Polar residues" evidence="1">
    <location>
        <begin position="1"/>
        <end position="14"/>
    </location>
</feature>
<protein>
    <submittedName>
        <fullName evidence="2">Uncharacterized protein</fullName>
    </submittedName>
</protein>
<feature type="region of interest" description="Disordered" evidence="1">
    <location>
        <begin position="210"/>
        <end position="278"/>
    </location>
</feature>
<accession>A0A8H3ANM0</accession>
<evidence type="ECO:0000256" key="1">
    <source>
        <dbReference type="SAM" id="MobiDB-lite"/>
    </source>
</evidence>
<evidence type="ECO:0000313" key="3">
    <source>
        <dbReference type="Proteomes" id="UP000663853"/>
    </source>
</evidence>
<name>A0A8H3ANM0_9AGAM</name>
<dbReference type="EMBL" id="CAJMXA010000429">
    <property type="protein sequence ID" value="CAE6430492.1"/>
    <property type="molecule type" value="Genomic_DNA"/>
</dbReference>
<dbReference type="AlphaFoldDB" id="A0A8H3ANM0"/>
<gene>
    <name evidence="2" type="ORF">RDB_LOCUS23069</name>
</gene>
<sequence>MPRTMSLLSDTRSPSMLLLTGQVRGSGTGLPIPSPSPGPGASPSSDNLTPTATTDVAIQARVPRTAVSRGPRSNFTRATAASASEYQLSLDERRLTPQPPTSLPRGFLDERFEYESNSVASNSSVAQMDAEIRATRAARGNNPENPVSRSAIAVLHFERNIAPCGRCGRHFAGIYSLEKHLQSQGGTCSNPDLETELQRLELESRPITEVTDGTPTVQTSVKTTPKAMPPLLSRVNTNVNPNPNPNVNKDKALPAPPRPPRGDSVDGPGPVGWSPVTPSKVLTKAVDLNQLKKQLKNKFGPDPNEFRGGPRSGRI</sequence>
<comment type="caution">
    <text evidence="2">The sequence shown here is derived from an EMBL/GenBank/DDBJ whole genome shotgun (WGS) entry which is preliminary data.</text>
</comment>
<feature type="region of interest" description="Disordered" evidence="1">
    <location>
        <begin position="292"/>
        <end position="315"/>
    </location>
</feature>
<reference evidence="2" key="1">
    <citation type="submission" date="2021-01" db="EMBL/GenBank/DDBJ databases">
        <authorList>
            <person name="Kaushik A."/>
        </authorList>
    </citation>
    <scope>NUCLEOTIDE SEQUENCE</scope>
    <source>
        <strain evidence="2">AG6-10EEA</strain>
    </source>
</reference>